<name>A0AAE9B333_9ACTN</name>
<dbReference type="Proteomes" id="UP000318720">
    <property type="component" value="Unassembled WGS sequence"/>
</dbReference>
<protein>
    <submittedName>
        <fullName evidence="3">Uncharacterized protein</fullName>
    </submittedName>
</protein>
<organism evidence="3 4">
    <name type="scientific">Streptomyces ipomoeae</name>
    <dbReference type="NCBI Taxonomy" id="103232"/>
    <lineage>
        <taxon>Bacteria</taxon>
        <taxon>Bacillati</taxon>
        <taxon>Actinomycetota</taxon>
        <taxon>Actinomycetes</taxon>
        <taxon>Kitasatosporales</taxon>
        <taxon>Streptomycetaceae</taxon>
        <taxon>Streptomyces</taxon>
    </lineage>
</organism>
<feature type="region of interest" description="Disordered" evidence="1">
    <location>
        <begin position="87"/>
        <end position="170"/>
    </location>
</feature>
<gene>
    <name evidence="3" type="ORF">Sipo8835_04205</name>
</gene>
<keyword evidence="2" id="KW-0812">Transmembrane</keyword>
<feature type="transmembrane region" description="Helical" evidence="2">
    <location>
        <begin position="6"/>
        <end position="23"/>
    </location>
</feature>
<keyword evidence="2" id="KW-1133">Transmembrane helix</keyword>
<evidence type="ECO:0000256" key="2">
    <source>
        <dbReference type="SAM" id="Phobius"/>
    </source>
</evidence>
<dbReference type="EMBL" id="SPAZ01000044">
    <property type="protein sequence ID" value="TQE38554.1"/>
    <property type="molecule type" value="Genomic_DNA"/>
</dbReference>
<dbReference type="RefSeq" id="WP_141580783.1">
    <property type="nucleotide sequence ID" value="NZ_SPAZ01000044.1"/>
</dbReference>
<feature type="transmembrane region" description="Helical" evidence="2">
    <location>
        <begin position="35"/>
        <end position="55"/>
    </location>
</feature>
<sequence length="170" mass="18062">MQVSTLSLWGAWAFGVVIGWIAYRTLRRTTDGPRIADLVTVIAALGGGTVVSTQFAEPDLFAMYGIGLMVGFFAYLITGSLMDRAARKADQRALAQAPVPQQGQEPQPPRTRVERIPQVTAGATQQTPGEPTPQPNGAPEPQAPAPVPQSAAGPRTGHWMSGKRRDGKSS</sequence>
<feature type="compositionally biased region" description="Pro residues" evidence="1">
    <location>
        <begin position="130"/>
        <end position="147"/>
    </location>
</feature>
<evidence type="ECO:0000313" key="4">
    <source>
        <dbReference type="Proteomes" id="UP000318720"/>
    </source>
</evidence>
<comment type="caution">
    <text evidence="3">The sequence shown here is derived from an EMBL/GenBank/DDBJ whole genome shotgun (WGS) entry which is preliminary data.</text>
</comment>
<dbReference type="AlphaFoldDB" id="A0AAE9B333"/>
<reference evidence="3 4" key="1">
    <citation type="submission" date="2019-03" db="EMBL/GenBank/DDBJ databases">
        <title>Comparative genomic analyses of the sweetpotato soil rot pathogen, Streptomyces ipomoeae.</title>
        <authorList>
            <person name="Ruschel Soares N."/>
            <person name="Badger J.H."/>
            <person name="Huguet-Tapia J.C."/>
            <person name="Clark C.A."/>
            <person name="Pettis G.S."/>
        </authorList>
    </citation>
    <scope>NUCLEOTIDE SEQUENCE [LARGE SCALE GENOMIC DNA]</scope>
    <source>
        <strain evidence="3 4">88-35</strain>
    </source>
</reference>
<evidence type="ECO:0000256" key="1">
    <source>
        <dbReference type="SAM" id="MobiDB-lite"/>
    </source>
</evidence>
<proteinExistence type="predicted"/>
<feature type="compositionally biased region" description="Low complexity" evidence="1">
    <location>
        <begin position="96"/>
        <end position="105"/>
    </location>
</feature>
<accession>A0AAE9B333</accession>
<keyword evidence="2" id="KW-0472">Membrane</keyword>
<evidence type="ECO:0000313" key="3">
    <source>
        <dbReference type="EMBL" id="TQE38554.1"/>
    </source>
</evidence>
<feature type="transmembrane region" description="Helical" evidence="2">
    <location>
        <begin position="61"/>
        <end position="82"/>
    </location>
</feature>